<dbReference type="NCBIfam" id="TIGR00277">
    <property type="entry name" value="HDIG"/>
    <property type="match status" value="1"/>
</dbReference>
<gene>
    <name evidence="2" type="ORF">SAMN05660648_01858</name>
</gene>
<reference evidence="2 3" key="1">
    <citation type="submission" date="2016-10" db="EMBL/GenBank/DDBJ databases">
        <authorList>
            <person name="de Groot N.N."/>
        </authorList>
    </citation>
    <scope>NUCLEOTIDE SEQUENCE [LARGE SCALE GENOMIC DNA]</scope>
    <source>
        <strain evidence="2 3">DSM 2872</strain>
    </source>
</reference>
<dbReference type="RefSeq" id="WP_074672278.1">
    <property type="nucleotide sequence ID" value="NZ_FNQG01000007.1"/>
</dbReference>
<evidence type="ECO:0000259" key="1">
    <source>
        <dbReference type="Pfam" id="PF01966"/>
    </source>
</evidence>
<dbReference type="Pfam" id="PF01966">
    <property type="entry name" value="HD"/>
    <property type="match status" value="1"/>
</dbReference>
<dbReference type="EMBL" id="FNQG01000007">
    <property type="protein sequence ID" value="SEA07789.1"/>
    <property type="molecule type" value="Genomic_DNA"/>
</dbReference>
<dbReference type="OrthoDB" id="68032at2"/>
<dbReference type="SUPFAM" id="SSF109604">
    <property type="entry name" value="HD-domain/PDEase-like"/>
    <property type="match status" value="1"/>
</dbReference>
<proteinExistence type="predicted"/>
<evidence type="ECO:0000313" key="3">
    <source>
        <dbReference type="Proteomes" id="UP000183469"/>
    </source>
</evidence>
<dbReference type="Proteomes" id="UP000183469">
    <property type="component" value="Unassembled WGS sequence"/>
</dbReference>
<dbReference type="InterPro" id="IPR006674">
    <property type="entry name" value="HD_domain"/>
</dbReference>
<protein>
    <submittedName>
        <fullName evidence="2">HDIG domain-containing protein</fullName>
    </submittedName>
</protein>
<evidence type="ECO:0000313" key="2">
    <source>
        <dbReference type="EMBL" id="SEA07789.1"/>
    </source>
</evidence>
<organism evidence="2 3">
    <name type="scientific">Selenomonas ruminantium</name>
    <dbReference type="NCBI Taxonomy" id="971"/>
    <lineage>
        <taxon>Bacteria</taxon>
        <taxon>Bacillati</taxon>
        <taxon>Bacillota</taxon>
        <taxon>Negativicutes</taxon>
        <taxon>Selenomonadales</taxon>
        <taxon>Selenomonadaceae</taxon>
        <taxon>Selenomonas</taxon>
    </lineage>
</organism>
<dbReference type="InterPro" id="IPR006675">
    <property type="entry name" value="HDIG_dom"/>
</dbReference>
<dbReference type="Gene3D" id="1.10.3210.10">
    <property type="entry name" value="Hypothetical protein af1432"/>
    <property type="match status" value="1"/>
</dbReference>
<dbReference type="AlphaFoldDB" id="A0A1H3Y803"/>
<sequence>MIQRVKQFYRAITARITMADRAWVEETLPAAAKSLFYDMHPADQYHALNVAKTAMRLWGEAPAGDRDLLLRAALLHDVGRVQGDMDIMGKVLAVLVKHFAPVKARQLAKTNTGWLGHILYVYYQHPEIGAMKLEGIGMKEEAAIIRCHHRKKTENDPPELALLRAADELN</sequence>
<name>A0A1H3Y803_SELRU</name>
<feature type="domain" description="HD" evidence="1">
    <location>
        <begin position="45"/>
        <end position="169"/>
    </location>
</feature>
<accession>A0A1H3Y803</accession>